<dbReference type="Pfam" id="PF00581">
    <property type="entry name" value="Rhodanese"/>
    <property type="match status" value="2"/>
</dbReference>
<keyword evidence="4" id="KW-0677">Repeat</keyword>
<comment type="subcellular location">
    <subcellularLocation>
        <location evidence="1">Cytoplasm</location>
    </subcellularLocation>
</comment>
<dbReference type="PANTHER" id="PTHR11364">
    <property type="entry name" value="THIOSULFATE SULFERTANSFERASE"/>
    <property type="match status" value="1"/>
</dbReference>
<protein>
    <recommendedName>
        <fullName evidence="5">Sulfurtransferase</fullName>
    </recommendedName>
</protein>
<dbReference type="SMART" id="SM00450">
    <property type="entry name" value="RHOD"/>
    <property type="match status" value="2"/>
</dbReference>
<evidence type="ECO:0000313" key="7">
    <source>
        <dbReference type="EMBL" id="ELT96313.1"/>
    </source>
</evidence>
<dbReference type="EMBL" id="AMQN01011385">
    <property type="status" value="NOT_ANNOTATED_CDS"/>
    <property type="molecule type" value="Genomic_DNA"/>
</dbReference>
<dbReference type="PROSITE" id="PS00683">
    <property type="entry name" value="RHODANESE_2"/>
    <property type="match status" value="1"/>
</dbReference>
<dbReference type="EMBL" id="KB308863">
    <property type="protein sequence ID" value="ELT96313.1"/>
    <property type="molecule type" value="Genomic_DNA"/>
</dbReference>
<dbReference type="CDD" id="cd01448">
    <property type="entry name" value="TST_Repeat_1"/>
    <property type="match status" value="1"/>
</dbReference>
<dbReference type="GO" id="GO:0005739">
    <property type="term" value="C:mitochondrion"/>
    <property type="evidence" value="ECO:0007669"/>
    <property type="project" value="TreeGrafter"/>
</dbReference>
<dbReference type="GO" id="GO:0004792">
    <property type="term" value="F:thiosulfate-cyanide sulfurtransferase activity"/>
    <property type="evidence" value="ECO:0007669"/>
    <property type="project" value="InterPro"/>
</dbReference>
<reference evidence="7 9" key="2">
    <citation type="journal article" date="2013" name="Nature">
        <title>Insights into bilaterian evolution from three spiralian genomes.</title>
        <authorList>
            <person name="Simakov O."/>
            <person name="Marletaz F."/>
            <person name="Cho S.J."/>
            <person name="Edsinger-Gonzales E."/>
            <person name="Havlak P."/>
            <person name="Hellsten U."/>
            <person name="Kuo D.H."/>
            <person name="Larsson T."/>
            <person name="Lv J."/>
            <person name="Arendt D."/>
            <person name="Savage R."/>
            <person name="Osoegawa K."/>
            <person name="de Jong P."/>
            <person name="Grimwood J."/>
            <person name="Chapman J.A."/>
            <person name="Shapiro H."/>
            <person name="Aerts A."/>
            <person name="Otillar R.P."/>
            <person name="Terry A.Y."/>
            <person name="Boore J.L."/>
            <person name="Grigoriev I.V."/>
            <person name="Lindberg D.R."/>
            <person name="Seaver E.C."/>
            <person name="Weisblat D.A."/>
            <person name="Putnam N.H."/>
            <person name="Rokhsar D.S."/>
        </authorList>
    </citation>
    <scope>NUCLEOTIDE SEQUENCE</scope>
    <source>
        <strain evidence="7 9">I ESC-2004</strain>
    </source>
</reference>
<evidence type="ECO:0000259" key="6">
    <source>
        <dbReference type="PROSITE" id="PS50206"/>
    </source>
</evidence>
<dbReference type="Proteomes" id="UP000014760">
    <property type="component" value="Unassembled WGS sequence"/>
</dbReference>
<dbReference type="STRING" id="283909.R7TQZ9"/>
<keyword evidence="3 5" id="KW-0808">Transferase</keyword>
<reference evidence="9" key="1">
    <citation type="submission" date="2012-12" db="EMBL/GenBank/DDBJ databases">
        <authorList>
            <person name="Hellsten U."/>
            <person name="Grimwood J."/>
            <person name="Chapman J.A."/>
            <person name="Shapiro H."/>
            <person name="Aerts A."/>
            <person name="Otillar R.P."/>
            <person name="Terry A.Y."/>
            <person name="Boore J.L."/>
            <person name="Simakov O."/>
            <person name="Marletaz F."/>
            <person name="Cho S.-J."/>
            <person name="Edsinger-Gonzales E."/>
            <person name="Havlak P."/>
            <person name="Kuo D.-H."/>
            <person name="Larsson T."/>
            <person name="Lv J."/>
            <person name="Arendt D."/>
            <person name="Savage R."/>
            <person name="Osoegawa K."/>
            <person name="de Jong P."/>
            <person name="Lindberg D.R."/>
            <person name="Seaver E.C."/>
            <person name="Weisblat D.A."/>
            <person name="Putnam N.H."/>
            <person name="Grigoriev I.V."/>
            <person name="Rokhsar D.S."/>
        </authorList>
    </citation>
    <scope>NUCLEOTIDE SEQUENCE</scope>
    <source>
        <strain evidence="9">I ESC-2004</strain>
    </source>
</reference>
<dbReference type="HOGENOM" id="CLU_031618_3_1_1"/>
<evidence type="ECO:0000256" key="4">
    <source>
        <dbReference type="ARBA" id="ARBA00022737"/>
    </source>
</evidence>
<dbReference type="FunFam" id="3.40.250.10:FF:000001">
    <property type="entry name" value="Sulfurtransferase"/>
    <property type="match status" value="1"/>
</dbReference>
<dbReference type="InterPro" id="IPR001307">
    <property type="entry name" value="Thiosulphate_STrfase_CS"/>
</dbReference>
<evidence type="ECO:0000313" key="8">
    <source>
        <dbReference type="EnsemblMetazoa" id="CapteP168964"/>
    </source>
</evidence>
<dbReference type="OrthoDB" id="270167at2759"/>
<dbReference type="FunFam" id="3.40.250.10:FF:000015">
    <property type="entry name" value="Sulfurtransferase"/>
    <property type="match status" value="1"/>
</dbReference>
<dbReference type="SUPFAM" id="SSF52821">
    <property type="entry name" value="Rhodanese/Cell cycle control phosphatase"/>
    <property type="match status" value="2"/>
</dbReference>
<evidence type="ECO:0000256" key="5">
    <source>
        <dbReference type="RuleBase" id="RU000507"/>
    </source>
</evidence>
<name>R7TQZ9_CAPTE</name>
<proteinExistence type="predicted"/>
<accession>R7TQZ9</accession>
<dbReference type="Gene3D" id="3.40.250.10">
    <property type="entry name" value="Rhodanese-like domain"/>
    <property type="match status" value="2"/>
</dbReference>
<sequence>MSSSVRKVSTLVSTKWLADQLAQPSAPALRVLDGSFHLPFMKRNAFQEFCQGHITGAQFFDLDACSDKSSEYDHMLPPGEQFANYVGNLGIDNDTHIVVYDNNDTFGLFSAQRVWWTFRIFGHPLVSVLNGGLPAWKRDGYDLTDEIDKVDAKVFKAATRNDALIKSFEQMKANVAEGCQDFAVMDARPAGRFEGTSPEPRPGIKPGHMPSTINVPFTAVIDEKTKLMKSPSQLKAMFKTKGVDLEKPLTATCGSGVSACMLALAAFECGREDVAIYDGSWTEWFNRAPLELIKSS</sequence>
<dbReference type="OMA" id="NNNWFAS"/>
<dbReference type="InterPro" id="IPR036873">
    <property type="entry name" value="Rhodanese-like_dom_sf"/>
</dbReference>
<keyword evidence="9" id="KW-1185">Reference proteome</keyword>
<evidence type="ECO:0000313" key="9">
    <source>
        <dbReference type="Proteomes" id="UP000014760"/>
    </source>
</evidence>
<dbReference type="PROSITE" id="PS50206">
    <property type="entry name" value="RHODANESE_3"/>
    <property type="match status" value="2"/>
</dbReference>
<feature type="domain" description="Rhodanese" evidence="6">
    <location>
        <begin position="178"/>
        <end position="293"/>
    </location>
</feature>
<evidence type="ECO:0000256" key="1">
    <source>
        <dbReference type="ARBA" id="ARBA00004496"/>
    </source>
</evidence>
<feature type="domain" description="Rhodanese" evidence="6">
    <location>
        <begin position="25"/>
        <end position="145"/>
    </location>
</feature>
<dbReference type="InterPro" id="IPR001763">
    <property type="entry name" value="Rhodanese-like_dom"/>
</dbReference>
<keyword evidence="2" id="KW-0963">Cytoplasm</keyword>
<dbReference type="CDD" id="cd01449">
    <property type="entry name" value="TST_Repeat_2"/>
    <property type="match status" value="1"/>
</dbReference>
<dbReference type="InterPro" id="IPR045078">
    <property type="entry name" value="TST/MPST-like"/>
</dbReference>
<evidence type="ECO:0000256" key="3">
    <source>
        <dbReference type="ARBA" id="ARBA00022679"/>
    </source>
</evidence>
<dbReference type="PANTHER" id="PTHR11364:SF27">
    <property type="entry name" value="SULFURTRANSFERASE"/>
    <property type="match status" value="1"/>
</dbReference>
<gene>
    <name evidence="7" type="ORF">CAPTEDRAFT_168964</name>
</gene>
<evidence type="ECO:0000256" key="2">
    <source>
        <dbReference type="ARBA" id="ARBA00022490"/>
    </source>
</evidence>
<dbReference type="AlphaFoldDB" id="R7TQZ9"/>
<dbReference type="EnsemblMetazoa" id="CapteT168964">
    <property type="protein sequence ID" value="CapteP168964"/>
    <property type="gene ID" value="CapteG168964"/>
</dbReference>
<organism evidence="7">
    <name type="scientific">Capitella teleta</name>
    <name type="common">Polychaete worm</name>
    <dbReference type="NCBI Taxonomy" id="283909"/>
    <lineage>
        <taxon>Eukaryota</taxon>
        <taxon>Metazoa</taxon>
        <taxon>Spiralia</taxon>
        <taxon>Lophotrochozoa</taxon>
        <taxon>Annelida</taxon>
        <taxon>Polychaeta</taxon>
        <taxon>Sedentaria</taxon>
        <taxon>Scolecida</taxon>
        <taxon>Capitellidae</taxon>
        <taxon>Capitella</taxon>
    </lineage>
</organism>
<reference evidence="8" key="3">
    <citation type="submission" date="2015-06" db="UniProtKB">
        <authorList>
            <consortium name="EnsemblMetazoa"/>
        </authorList>
    </citation>
    <scope>IDENTIFICATION</scope>
</reference>